<name>A0ABR7WW98_9SPHI</name>
<accession>A0ABR7WW98</accession>
<dbReference type="EMBL" id="JACWMY010000013">
    <property type="protein sequence ID" value="MBD1366563.1"/>
    <property type="molecule type" value="Genomic_DNA"/>
</dbReference>
<protein>
    <submittedName>
        <fullName evidence="2">Conjugative transposon protein TraK</fullName>
    </submittedName>
</protein>
<dbReference type="RefSeq" id="WP_191191204.1">
    <property type="nucleotide sequence ID" value="NZ_JACWMY010000013.1"/>
</dbReference>
<feature type="transmembrane region" description="Helical" evidence="1">
    <location>
        <begin position="20"/>
        <end position="38"/>
    </location>
</feature>
<gene>
    <name evidence="2" type="primary">traK</name>
    <name evidence="2" type="ORF">IDJ77_22305</name>
</gene>
<evidence type="ECO:0000313" key="3">
    <source>
        <dbReference type="Proteomes" id="UP000606600"/>
    </source>
</evidence>
<keyword evidence="1" id="KW-0812">Transmembrane</keyword>
<proteinExistence type="predicted"/>
<comment type="caution">
    <text evidence="2">The sequence shown here is derived from an EMBL/GenBank/DDBJ whole genome shotgun (WGS) entry which is preliminary data.</text>
</comment>
<dbReference type="Proteomes" id="UP000606600">
    <property type="component" value="Unassembled WGS sequence"/>
</dbReference>
<keyword evidence="3" id="KW-1185">Reference proteome</keyword>
<sequence>MFKQLRNIDTAFQHIKRFSLFLITANVLVLCFCIWKSYSLVDEAQNRVHILYNGKVLEALASDRKLNLPVELRDHIKTFHQYFFNLSPDEKAIQAGITKALYLADESAKQAYDNLREQGYYNNLISANISQEITVDSIKVDVNSSPYGFTCYATEKLVRSTSTIFRKLVTQGQVRDMKTQTDNNPHGFLIQHWETLVNTDVDPKALKP</sequence>
<evidence type="ECO:0000256" key="1">
    <source>
        <dbReference type="SAM" id="Phobius"/>
    </source>
</evidence>
<evidence type="ECO:0000313" key="2">
    <source>
        <dbReference type="EMBL" id="MBD1366563.1"/>
    </source>
</evidence>
<dbReference type="InterPro" id="IPR022276">
    <property type="entry name" value="Conjug_transposon_TraK"/>
</dbReference>
<keyword evidence="1" id="KW-1133">Transmembrane helix</keyword>
<reference evidence="2 3" key="1">
    <citation type="submission" date="2020-09" db="EMBL/GenBank/DDBJ databases">
        <title>Novel species of Mucilaginibacter isolated from a glacier on the Tibetan Plateau.</title>
        <authorList>
            <person name="Liu Q."/>
            <person name="Xin Y.-H."/>
        </authorList>
    </citation>
    <scope>NUCLEOTIDE SEQUENCE [LARGE SCALE GENOMIC DNA]</scope>
    <source>
        <strain evidence="2 3">ZT4R22</strain>
    </source>
</reference>
<dbReference type="NCBIfam" id="TIGR03781">
    <property type="entry name" value="Bac_Flav_CT_K"/>
    <property type="match status" value="1"/>
</dbReference>
<keyword evidence="1" id="KW-0472">Membrane</keyword>
<organism evidence="2 3">
    <name type="scientific">Mucilaginibacter pankratovii</name>
    <dbReference type="NCBI Taxonomy" id="2772110"/>
    <lineage>
        <taxon>Bacteria</taxon>
        <taxon>Pseudomonadati</taxon>
        <taxon>Bacteroidota</taxon>
        <taxon>Sphingobacteriia</taxon>
        <taxon>Sphingobacteriales</taxon>
        <taxon>Sphingobacteriaceae</taxon>
        <taxon>Mucilaginibacter</taxon>
    </lineage>
</organism>